<organism evidence="3 5">
    <name type="scientific">Medicago truncatula</name>
    <name type="common">Barrel medic</name>
    <name type="synonym">Medicago tribuloides</name>
    <dbReference type="NCBI Taxonomy" id="3880"/>
    <lineage>
        <taxon>Eukaryota</taxon>
        <taxon>Viridiplantae</taxon>
        <taxon>Streptophyta</taxon>
        <taxon>Embryophyta</taxon>
        <taxon>Tracheophyta</taxon>
        <taxon>Spermatophyta</taxon>
        <taxon>Magnoliopsida</taxon>
        <taxon>eudicotyledons</taxon>
        <taxon>Gunneridae</taxon>
        <taxon>Pentapetalae</taxon>
        <taxon>rosids</taxon>
        <taxon>fabids</taxon>
        <taxon>Fabales</taxon>
        <taxon>Fabaceae</taxon>
        <taxon>Papilionoideae</taxon>
        <taxon>50 kb inversion clade</taxon>
        <taxon>NPAAA clade</taxon>
        <taxon>Hologalegina</taxon>
        <taxon>IRL clade</taxon>
        <taxon>Trifolieae</taxon>
        <taxon>Medicago</taxon>
    </lineage>
</organism>
<dbReference type="Gene3D" id="3.80.10.10">
    <property type="entry name" value="Ribonuclease Inhibitor"/>
    <property type="match status" value="1"/>
</dbReference>
<dbReference type="InterPro" id="IPR032675">
    <property type="entry name" value="LRR_dom_sf"/>
</dbReference>
<feature type="domain" description="FBD" evidence="2">
    <location>
        <begin position="311"/>
        <end position="381"/>
    </location>
</feature>
<dbReference type="STRING" id="3880.G7K991"/>
<evidence type="ECO:0000313" key="5">
    <source>
        <dbReference type="Proteomes" id="UP000002051"/>
    </source>
</evidence>
<dbReference type="SMART" id="SM00579">
    <property type="entry name" value="FBD"/>
    <property type="match status" value="1"/>
</dbReference>
<evidence type="ECO:0000313" key="3">
    <source>
        <dbReference type="EMBL" id="AES93916.1"/>
    </source>
</evidence>
<dbReference type="eggNOG" id="ENOG502SYFJ">
    <property type="taxonomic scope" value="Eukaryota"/>
</dbReference>
<dbReference type="OMA" id="ISTIECF"/>
<reference evidence="3 5" key="1">
    <citation type="journal article" date="2011" name="Nature">
        <title>The Medicago genome provides insight into the evolution of rhizobial symbioses.</title>
        <authorList>
            <person name="Young N.D."/>
            <person name="Debelle F."/>
            <person name="Oldroyd G.E."/>
            <person name="Geurts R."/>
            <person name="Cannon S.B."/>
            <person name="Udvardi M.K."/>
            <person name="Benedito V.A."/>
            <person name="Mayer K.F."/>
            <person name="Gouzy J."/>
            <person name="Schoof H."/>
            <person name="Van de Peer Y."/>
            <person name="Proost S."/>
            <person name="Cook D.R."/>
            <person name="Meyers B.C."/>
            <person name="Spannagl M."/>
            <person name="Cheung F."/>
            <person name="De Mita S."/>
            <person name="Krishnakumar V."/>
            <person name="Gundlach H."/>
            <person name="Zhou S."/>
            <person name="Mudge J."/>
            <person name="Bharti A.K."/>
            <person name="Murray J.D."/>
            <person name="Naoumkina M.A."/>
            <person name="Rosen B."/>
            <person name="Silverstein K.A."/>
            <person name="Tang H."/>
            <person name="Rombauts S."/>
            <person name="Zhao P.X."/>
            <person name="Zhou P."/>
            <person name="Barbe V."/>
            <person name="Bardou P."/>
            <person name="Bechner M."/>
            <person name="Bellec A."/>
            <person name="Berger A."/>
            <person name="Berges H."/>
            <person name="Bidwell S."/>
            <person name="Bisseling T."/>
            <person name="Choisne N."/>
            <person name="Couloux A."/>
            <person name="Denny R."/>
            <person name="Deshpande S."/>
            <person name="Dai X."/>
            <person name="Doyle J.J."/>
            <person name="Dudez A.M."/>
            <person name="Farmer A.D."/>
            <person name="Fouteau S."/>
            <person name="Franken C."/>
            <person name="Gibelin C."/>
            <person name="Gish J."/>
            <person name="Goldstein S."/>
            <person name="Gonzalez A.J."/>
            <person name="Green P.J."/>
            <person name="Hallab A."/>
            <person name="Hartog M."/>
            <person name="Hua A."/>
            <person name="Humphray S.J."/>
            <person name="Jeong D.H."/>
            <person name="Jing Y."/>
            <person name="Jocker A."/>
            <person name="Kenton S.M."/>
            <person name="Kim D.J."/>
            <person name="Klee K."/>
            <person name="Lai H."/>
            <person name="Lang C."/>
            <person name="Lin S."/>
            <person name="Macmil S.L."/>
            <person name="Magdelenat G."/>
            <person name="Matthews L."/>
            <person name="McCorrison J."/>
            <person name="Monaghan E.L."/>
            <person name="Mun J.H."/>
            <person name="Najar F.Z."/>
            <person name="Nicholson C."/>
            <person name="Noirot C."/>
            <person name="O'Bleness M."/>
            <person name="Paule C.R."/>
            <person name="Poulain J."/>
            <person name="Prion F."/>
            <person name="Qin B."/>
            <person name="Qu C."/>
            <person name="Retzel E.F."/>
            <person name="Riddle C."/>
            <person name="Sallet E."/>
            <person name="Samain S."/>
            <person name="Samson N."/>
            <person name="Sanders I."/>
            <person name="Saurat O."/>
            <person name="Scarpelli C."/>
            <person name="Schiex T."/>
            <person name="Segurens B."/>
            <person name="Severin A.J."/>
            <person name="Sherrier D.J."/>
            <person name="Shi R."/>
            <person name="Sims S."/>
            <person name="Singer S.R."/>
            <person name="Sinharoy S."/>
            <person name="Sterck L."/>
            <person name="Viollet A."/>
            <person name="Wang B.B."/>
            <person name="Wang K."/>
            <person name="Wang M."/>
            <person name="Wang X."/>
            <person name="Warfsmann J."/>
            <person name="Weissenbach J."/>
            <person name="White D.D."/>
            <person name="White J.D."/>
            <person name="Wiley G.B."/>
            <person name="Wincker P."/>
            <person name="Xing Y."/>
            <person name="Yang L."/>
            <person name="Yao Z."/>
            <person name="Ying F."/>
            <person name="Zhai J."/>
            <person name="Zhou L."/>
            <person name="Zuber A."/>
            <person name="Denarie J."/>
            <person name="Dixon R.A."/>
            <person name="May G.D."/>
            <person name="Schwartz D.C."/>
            <person name="Rogers J."/>
            <person name="Quetier F."/>
            <person name="Town C.D."/>
            <person name="Roe B.A."/>
        </authorList>
    </citation>
    <scope>NUCLEOTIDE SEQUENCE [LARGE SCALE GENOMIC DNA]</scope>
    <source>
        <strain evidence="3">A17</strain>
        <strain evidence="4 5">cv. Jemalong A17</strain>
    </source>
</reference>
<dbReference type="Proteomes" id="UP000002051">
    <property type="component" value="Chromosome 5"/>
</dbReference>
<keyword evidence="5" id="KW-1185">Reference proteome</keyword>
<dbReference type="SMART" id="SM00256">
    <property type="entry name" value="FBOX"/>
    <property type="match status" value="1"/>
</dbReference>
<evidence type="ECO:0000259" key="2">
    <source>
        <dbReference type="SMART" id="SM00579"/>
    </source>
</evidence>
<gene>
    <name evidence="3" type="ordered locus">MTR_5g008920</name>
</gene>
<proteinExistence type="predicted"/>
<dbReference type="Pfam" id="PF00646">
    <property type="entry name" value="F-box"/>
    <property type="match status" value="1"/>
</dbReference>
<dbReference type="InterPro" id="IPR036047">
    <property type="entry name" value="F-box-like_dom_sf"/>
</dbReference>
<evidence type="ECO:0000313" key="4">
    <source>
        <dbReference type="EnsemblPlants" id="AES93916"/>
    </source>
</evidence>
<dbReference type="PANTHER" id="PTHR31900:SF34">
    <property type="entry name" value="EMB|CAB62440.1-RELATED"/>
    <property type="match status" value="1"/>
</dbReference>
<dbReference type="PANTHER" id="PTHR31900">
    <property type="entry name" value="F-BOX/RNI SUPERFAMILY PROTEIN-RELATED"/>
    <property type="match status" value="1"/>
</dbReference>
<dbReference type="SUPFAM" id="SSF81383">
    <property type="entry name" value="F-box domain"/>
    <property type="match status" value="1"/>
</dbReference>
<protein>
    <submittedName>
        <fullName evidence="3">Cyclin-like F-box protein</fullName>
    </submittedName>
</protein>
<dbReference type="Pfam" id="PF08387">
    <property type="entry name" value="FBD"/>
    <property type="match status" value="1"/>
</dbReference>
<dbReference type="InterPro" id="IPR050232">
    <property type="entry name" value="FBL13/AtMIF1-like"/>
</dbReference>
<reference evidence="4" key="3">
    <citation type="submission" date="2015-04" db="UniProtKB">
        <authorList>
            <consortium name="EnsemblPlants"/>
        </authorList>
    </citation>
    <scope>IDENTIFICATION</scope>
    <source>
        <strain evidence="4">cv. Jemalong A17</strain>
    </source>
</reference>
<feature type="domain" description="F-box" evidence="1">
    <location>
        <begin position="17"/>
        <end position="57"/>
    </location>
</feature>
<evidence type="ECO:0000259" key="1">
    <source>
        <dbReference type="SMART" id="SM00256"/>
    </source>
</evidence>
<dbReference type="EMBL" id="CM001221">
    <property type="protein sequence ID" value="AES93916.1"/>
    <property type="molecule type" value="Genomic_DNA"/>
</dbReference>
<dbReference type="CDD" id="cd22160">
    <property type="entry name" value="F-box_AtFBL13-like"/>
    <property type="match status" value="1"/>
</dbReference>
<dbReference type="InterPro" id="IPR006566">
    <property type="entry name" value="FBD"/>
</dbReference>
<name>G7K991_MEDTR</name>
<dbReference type="PaxDb" id="3880-AES93916"/>
<dbReference type="AlphaFoldDB" id="G7K991"/>
<dbReference type="SUPFAM" id="SSF52047">
    <property type="entry name" value="RNI-like"/>
    <property type="match status" value="1"/>
</dbReference>
<dbReference type="EnsemblPlants" id="AES93916">
    <property type="protein sequence ID" value="AES93916"/>
    <property type="gene ID" value="MTR_5g008920"/>
</dbReference>
<accession>G7K991</accession>
<dbReference type="Gene3D" id="1.20.1280.50">
    <property type="match status" value="1"/>
</dbReference>
<dbReference type="InterPro" id="IPR001810">
    <property type="entry name" value="F-box_dom"/>
</dbReference>
<reference evidence="3 5" key="2">
    <citation type="journal article" date="2014" name="BMC Genomics">
        <title>An improved genome release (version Mt4.0) for the model legume Medicago truncatula.</title>
        <authorList>
            <person name="Tang H."/>
            <person name="Krishnakumar V."/>
            <person name="Bidwell S."/>
            <person name="Rosen B."/>
            <person name="Chan A."/>
            <person name="Zhou S."/>
            <person name="Gentzbittel L."/>
            <person name="Childs K.L."/>
            <person name="Yandell M."/>
            <person name="Gundlach H."/>
            <person name="Mayer K.F."/>
            <person name="Schwartz D.C."/>
            <person name="Town C.D."/>
        </authorList>
    </citation>
    <scope>GENOME REANNOTATION</scope>
    <source>
        <strain evidence="4 5">cv. Jemalong A17</strain>
    </source>
</reference>
<dbReference type="HOGENOM" id="CLU_010721_1_0_1"/>
<sequence>MKKTMTSRDSISTIECFPDDVRCHILSFLPTRDAAATSLLSKRWKPLWLSLRSFDFHDRYFPDFLKFSDFVISFLSSPDTLHVQSLRLSCGSGNTFQSYYSDDFNLFFNRVGLKGVPELDLQMLFSSSLPSGFYSCKTLVTVKLDNVILDYSSCVDFPLLKSLILNDFTFGSQAIMFNFLCGCPILEYLDAKSLKIGRDTPPQVEEGAKSLPKLVRARIGYCNYTPFPVRSNAQFLHPQMNVNDCVYNPMFHNLVDMDVAFAWGSCNIIWNWFAEVLHNCHKLQNLTLCKNFKCVDEIGKEHWKDPQIDSECLSTQLRTFTLKNYIGLSCEAQFAKYIMQKSKVLQNMTIQSTLNIDPEHPMLETFSLCPRGSATCKLHFDLQPDM</sequence>
<dbReference type="InterPro" id="IPR053781">
    <property type="entry name" value="F-box_AtFBL13-like"/>
</dbReference>